<sequence length="70" mass="7927">MLPEKQFNDFKNPDPFIPRSPGHHQDWVAACKGGAPTLSNFEYAGLLTEANHLGNVAYRAEKKIQWDTKE</sequence>
<feature type="non-terminal residue" evidence="1">
    <location>
        <position position="70"/>
    </location>
</feature>
<gene>
    <name evidence="1" type="ORF">METZ01_LOCUS303784</name>
</gene>
<name>A0A382MQR3_9ZZZZ</name>
<reference evidence="1" key="1">
    <citation type="submission" date="2018-05" db="EMBL/GenBank/DDBJ databases">
        <authorList>
            <person name="Lanie J.A."/>
            <person name="Ng W.-L."/>
            <person name="Kazmierczak K.M."/>
            <person name="Andrzejewski T.M."/>
            <person name="Davidsen T.M."/>
            <person name="Wayne K.J."/>
            <person name="Tettelin H."/>
            <person name="Glass J.I."/>
            <person name="Rusch D."/>
            <person name="Podicherti R."/>
            <person name="Tsui H.-C.T."/>
            <person name="Winkler M.E."/>
        </authorList>
    </citation>
    <scope>NUCLEOTIDE SEQUENCE</scope>
</reference>
<dbReference type="EMBL" id="UINC01095111">
    <property type="protein sequence ID" value="SVC50930.1"/>
    <property type="molecule type" value="Genomic_DNA"/>
</dbReference>
<proteinExistence type="predicted"/>
<evidence type="ECO:0000313" key="1">
    <source>
        <dbReference type="EMBL" id="SVC50930.1"/>
    </source>
</evidence>
<accession>A0A382MQR3</accession>
<dbReference type="AlphaFoldDB" id="A0A382MQR3"/>
<evidence type="ECO:0008006" key="2">
    <source>
        <dbReference type="Google" id="ProtNLM"/>
    </source>
</evidence>
<organism evidence="1">
    <name type="scientific">marine metagenome</name>
    <dbReference type="NCBI Taxonomy" id="408172"/>
    <lineage>
        <taxon>unclassified sequences</taxon>
        <taxon>metagenomes</taxon>
        <taxon>ecological metagenomes</taxon>
    </lineage>
</organism>
<protein>
    <recommendedName>
        <fullName evidence="2">Gfo/Idh/MocA-like oxidoreductase bacterial type C-terminal domain-containing protein</fullName>
    </recommendedName>
</protein>